<feature type="compositionally biased region" description="Polar residues" evidence="2">
    <location>
        <begin position="2226"/>
        <end position="2246"/>
    </location>
</feature>
<dbReference type="PROSITE" id="PS50157">
    <property type="entry name" value="ZINC_FINGER_C2H2_2"/>
    <property type="match status" value="1"/>
</dbReference>
<sequence>MRSRPLPVAACTESSLEAVMGHGSAEPQRGPVEWLGAGACRSSRDMQKDVIEPPSRPPMPTFGERVKAQAQASPRTARTAGEDTDSSSGDEICFSGKPLLASEQADSVPKASLGTPPNTEPSKEARLAAVRARMQTLGCSKKERKDAQQDNLDRGDDSAKCIELPAGDFGSGPDVSMLPSSVFEKPKRVDEPGTEAEAPHRGDRPRSGVTSSEGSEDESQEHNQRSWWAQFFRLRLLQTPGAASLCVPLARMGLQEQLQLSEQSARSLAWHSNIVLRFFCWQFRRCYLEEVQVNYAQEKSLSEQLPIWNDRAWIITTGNQFCPKQPVLQQQLWPGVLSHLQQRLPDPLAQEVAETLFNMASALWYQDYLMVLLPWLEPAEQLRFQQWFQQYERNQFLALPGDTEEALPPEPPVDRHALPRGARTSVDCRRKYSYFAAQKMMQQRIWALLIMPSVQTLQHFAPLRHESPLGRSADPECSPRTDIDSYLPSPPWVSDNASLLAHGAFAPEESEVQNTSPDMLPNPIRKLGNIRCGTRPRCMATFMDGQQLAEATAELAQFGGMMKPMGFLSEPSTGPPSSVGDHQPMEADTEKRTMEESNSAAQATQAKFAKGEAKGEKAPEAPAAAGTGKGRPDSTQAKEDKTQRGNGDSRGTRASGSQEWNPKGQYRQWPQRSQWPARRDKSERSREQEDRIKDLLVQVARLTVRLEDQLAISNLDCEFILFFQTKASNNPWSITDSLYQVGVDWKRQKETEPASLSQPLRNVMLYCVLTSMLQMMQRLEDKQQVDVIQRASELKLTEGTTYVYMRWDAASKSHQKDQMYPMEHAEAVTLVKNMLAYTAYPDVVGRFHALRPLTQTLNSEVIPFLLTIQNRSEASQEMYRALRRFCRNAATHLVAMTIRPSKLGRSPLAQQVDKLMQDTDLPSVTASLDRLLEDLRGERLDTLAESSESLHRPPVRALLEIDLSDNSISDPGAVFLFRWLLRRRKEVRCRAIRLARNKLGDASMEWLAALICAQHSAIEEIHLSQNRITGSGAGQLLLSLALHPFEAYPWLDKRGLFAPAWVSLDQNNVQESAGLLGRLRLRAGLRAVCTDGPQRKSSFNEAPHVQLGSNFLSSVASRSKPSVLPLALEKVCQGGSWPPLPETEKPLPYLPRTTSKSSLSLMAPQTFRRELLVDEEEGAGLHLETVTEGLKICEIAEVPGQPGLRTDDIIVAVDGLPLWWSACEHDPKAKAPRQESGESEVKDAESDDDAPSARFRARFRRGARLDVFRQKAPEAAPAPMRQPILRAQVGSRRAARFCCPICWDSFDRWNDCLQHLRELGHEPEPPPDQRREEAAACLRRWMSTCMSAARGELPRPADVKVEAKRMPSVPEDKAETETLLLPAPIGFYGQRNRSVMESLAEEISRFGSEHGCAVWMLPDGLRAQCPQGPEAASKIASIAADLLEILHFYLPDVADNADDGAGFAPIPEGRDYAVEWADDWASWLEHMLQQQAEEARGAEVAEMAEAEVAGASLLRAEALPFVPQQAVDLAALRLLVLCGLPGSGKSTLAQRLGGNWVVVNQDCLGSRQACMKEARAALKRPNGRIVIDRCNVNVAQRAIWTQLAVQEFDLEPCQMGCVWLDVPDHECGRRVLRRFAHNTLPPREASLKVIRGFAKKWQAPSAEEGFAHLWRIASEVDAEVFWSEMSAAGQLLPDSRAKEPEKPVQVLGATPEFLAPPSREARAQREPSTEEGAMDAKPRPPGRFQLEEAAKTMASLAAPAPRPEGGKVFELRPAEEANCASPSSRTKEVVLEPAQLDSPGCGADFWRLPMGNDQELDAEGYSGAKSPEGDDAPAAPAASSAIAASAAASATASAAAASAAAASAAAAAAEATAAAVAGGGIDFWRLPMCSGSTLEEPREIPAKRWSSMGLNYSQYQVRRMPSHALLLCLTLAVASGESEAVSASSSHWLRREQGAKAEQGASAAEGQAAKSKRYTQVSAAGALSSHELEAELARLEKPRQFGTLAELEAAAGDKLRMWQVPLTDATGQIESVETIWTQQGDTGPAGEAGTMGVQGPPGPPGPPGDDSTASIDMADSVGPEGPPGRAGSEGDIGKPGPQGDPGPVGPPGRQGEFSDEQKAEFVKVVRQLNKAVKHAAEMDMIENTVLNRRLQRLKQHFLKMQANLTMAEHILMEQTKQVEWKVNNFLKTDVKVNKTIAAAKKVKDTEMKILAEEEKVKDEIVEATANEASQAEQTVTDTMTSQSQGA</sequence>
<accession>A0A1Q9EJD8</accession>
<dbReference type="OrthoDB" id="3512845at2759"/>
<dbReference type="PANTHER" id="PTHR12083:SF9">
    <property type="entry name" value="BIFUNCTIONAL POLYNUCLEOTIDE PHOSPHATASE_KINASE"/>
    <property type="match status" value="1"/>
</dbReference>
<keyword evidence="1" id="KW-0479">Metal-binding</keyword>
<feature type="region of interest" description="Disordered" evidence="2">
    <location>
        <begin position="564"/>
        <end position="689"/>
    </location>
</feature>
<feature type="compositionally biased region" description="Polar residues" evidence="2">
    <location>
        <begin position="596"/>
        <end position="605"/>
    </location>
</feature>
<feature type="compositionally biased region" description="Basic and acidic residues" evidence="2">
    <location>
        <begin position="583"/>
        <end position="595"/>
    </location>
</feature>
<dbReference type="GO" id="GO:0046403">
    <property type="term" value="F:polynucleotide 3'-phosphatase activity"/>
    <property type="evidence" value="ECO:0007669"/>
    <property type="project" value="TreeGrafter"/>
</dbReference>
<feature type="compositionally biased region" description="Basic and acidic residues" evidence="2">
    <location>
        <begin position="1719"/>
        <end position="1738"/>
    </location>
</feature>
<proteinExistence type="predicted"/>
<dbReference type="Gene3D" id="3.40.50.300">
    <property type="entry name" value="P-loop containing nucleotide triphosphate hydrolases"/>
    <property type="match status" value="1"/>
</dbReference>
<feature type="region of interest" description="Disordered" evidence="2">
    <location>
        <begin position="1227"/>
        <end position="1253"/>
    </location>
</feature>
<feature type="compositionally biased region" description="Basic and acidic residues" evidence="2">
    <location>
        <begin position="42"/>
        <end position="51"/>
    </location>
</feature>
<dbReference type="SUPFAM" id="SSF52540">
    <property type="entry name" value="P-loop containing nucleoside triphosphate hydrolases"/>
    <property type="match status" value="1"/>
</dbReference>
<dbReference type="InterPro" id="IPR027417">
    <property type="entry name" value="P-loop_NTPase"/>
</dbReference>
<feature type="region of interest" description="Disordered" evidence="2">
    <location>
        <begin position="2039"/>
        <end position="2114"/>
    </location>
</feature>
<feature type="region of interest" description="Disordered" evidence="2">
    <location>
        <begin position="41"/>
        <end position="222"/>
    </location>
</feature>
<dbReference type="PROSITE" id="PS00028">
    <property type="entry name" value="ZINC_FINGER_C2H2_1"/>
    <property type="match status" value="1"/>
</dbReference>
<dbReference type="GO" id="GO:0006281">
    <property type="term" value="P:DNA repair"/>
    <property type="evidence" value="ECO:0007669"/>
    <property type="project" value="TreeGrafter"/>
</dbReference>
<feature type="domain" description="C2H2-type" evidence="3">
    <location>
        <begin position="1297"/>
        <end position="1326"/>
    </location>
</feature>
<keyword evidence="1" id="KW-0863">Zinc-finger</keyword>
<feature type="region of interest" description="Disordered" evidence="2">
    <location>
        <begin position="1712"/>
        <end position="1740"/>
    </location>
</feature>
<protein>
    <submittedName>
        <fullName evidence="4">Complement C1q and tumor necrosis factor-related protein 9</fullName>
    </submittedName>
</protein>
<name>A0A1Q9EJD8_SYMMI</name>
<dbReference type="InterPro" id="IPR032675">
    <property type="entry name" value="LRR_dom_sf"/>
</dbReference>
<dbReference type="SMART" id="SM00368">
    <property type="entry name" value="LRR_RI"/>
    <property type="match status" value="3"/>
</dbReference>
<evidence type="ECO:0000259" key="3">
    <source>
        <dbReference type="PROSITE" id="PS50157"/>
    </source>
</evidence>
<dbReference type="InterPro" id="IPR013087">
    <property type="entry name" value="Znf_C2H2_type"/>
</dbReference>
<feature type="compositionally biased region" description="Basic and acidic residues" evidence="2">
    <location>
        <begin position="140"/>
        <end position="160"/>
    </location>
</feature>
<keyword evidence="1" id="KW-0862">Zinc</keyword>
<feature type="compositionally biased region" description="Basic and acidic residues" evidence="2">
    <location>
        <begin position="184"/>
        <end position="206"/>
    </location>
</feature>
<feature type="region of interest" description="Disordered" evidence="2">
    <location>
        <begin position="1943"/>
        <end position="1971"/>
    </location>
</feature>
<evidence type="ECO:0000256" key="1">
    <source>
        <dbReference type="PROSITE-ProRule" id="PRU00042"/>
    </source>
</evidence>
<evidence type="ECO:0000313" key="4">
    <source>
        <dbReference type="EMBL" id="OLQ07517.1"/>
    </source>
</evidence>
<feature type="region of interest" description="Disordered" evidence="2">
    <location>
        <begin position="2223"/>
        <end position="2246"/>
    </location>
</feature>
<feature type="compositionally biased region" description="Basic and acidic residues" evidence="2">
    <location>
        <begin position="630"/>
        <end position="643"/>
    </location>
</feature>
<evidence type="ECO:0000256" key="2">
    <source>
        <dbReference type="SAM" id="MobiDB-lite"/>
    </source>
</evidence>
<feature type="compositionally biased region" description="Low complexity" evidence="2">
    <location>
        <begin position="1956"/>
        <end position="1969"/>
    </location>
</feature>
<dbReference type="SUPFAM" id="SSF52047">
    <property type="entry name" value="RNI-like"/>
    <property type="match status" value="1"/>
</dbReference>
<dbReference type="GO" id="GO:0046404">
    <property type="term" value="F:ATP-dependent polydeoxyribonucleotide 5'-hydroxyl-kinase activity"/>
    <property type="evidence" value="ECO:0007669"/>
    <property type="project" value="TreeGrafter"/>
</dbReference>
<dbReference type="Gene3D" id="3.80.10.10">
    <property type="entry name" value="Ribonuclease Inhibitor"/>
    <property type="match status" value="1"/>
</dbReference>
<feature type="region of interest" description="Disordered" evidence="2">
    <location>
        <begin position="1813"/>
        <end position="1836"/>
    </location>
</feature>
<dbReference type="EMBL" id="LSRX01000137">
    <property type="protein sequence ID" value="OLQ07517.1"/>
    <property type="molecule type" value="Genomic_DNA"/>
</dbReference>
<dbReference type="Pfam" id="PF13671">
    <property type="entry name" value="AAA_33"/>
    <property type="match status" value="1"/>
</dbReference>
<feature type="compositionally biased region" description="Basic and acidic residues" evidence="2">
    <location>
        <begin position="609"/>
        <end position="619"/>
    </location>
</feature>
<feature type="compositionally biased region" description="Basic and acidic residues" evidence="2">
    <location>
        <begin position="677"/>
        <end position="689"/>
    </location>
</feature>
<gene>
    <name evidence="4" type="primary">C1QTNF9</name>
    <name evidence="4" type="ORF">AK812_SmicGene9120</name>
</gene>
<evidence type="ECO:0000313" key="5">
    <source>
        <dbReference type="Proteomes" id="UP000186817"/>
    </source>
</evidence>
<organism evidence="4 5">
    <name type="scientific">Symbiodinium microadriaticum</name>
    <name type="common">Dinoflagellate</name>
    <name type="synonym">Zooxanthella microadriatica</name>
    <dbReference type="NCBI Taxonomy" id="2951"/>
    <lineage>
        <taxon>Eukaryota</taxon>
        <taxon>Sar</taxon>
        <taxon>Alveolata</taxon>
        <taxon>Dinophyceae</taxon>
        <taxon>Suessiales</taxon>
        <taxon>Symbiodiniaceae</taxon>
        <taxon>Symbiodinium</taxon>
    </lineage>
</organism>
<dbReference type="Proteomes" id="UP000186817">
    <property type="component" value="Unassembled WGS sequence"/>
</dbReference>
<dbReference type="PANTHER" id="PTHR12083">
    <property type="entry name" value="BIFUNCTIONAL POLYNUCLEOTIDE PHOSPHATASE/KINASE"/>
    <property type="match status" value="1"/>
</dbReference>
<feature type="compositionally biased region" description="Basic and acidic residues" evidence="2">
    <location>
        <begin position="1227"/>
        <end position="1244"/>
    </location>
</feature>
<comment type="caution">
    <text evidence="4">The sequence shown here is derived from an EMBL/GenBank/DDBJ whole genome shotgun (WGS) entry which is preliminary data.</text>
</comment>
<dbReference type="GO" id="GO:0008270">
    <property type="term" value="F:zinc ion binding"/>
    <property type="evidence" value="ECO:0007669"/>
    <property type="project" value="UniProtKB-KW"/>
</dbReference>
<keyword evidence="5" id="KW-1185">Reference proteome</keyword>
<dbReference type="GO" id="GO:0003690">
    <property type="term" value="F:double-stranded DNA binding"/>
    <property type="evidence" value="ECO:0007669"/>
    <property type="project" value="TreeGrafter"/>
</dbReference>
<reference evidence="4 5" key="1">
    <citation type="submission" date="2016-02" db="EMBL/GenBank/DDBJ databases">
        <title>Genome analysis of coral dinoflagellate symbionts highlights evolutionary adaptations to a symbiotic lifestyle.</title>
        <authorList>
            <person name="Aranda M."/>
            <person name="Li Y."/>
            <person name="Liew Y.J."/>
            <person name="Baumgarten S."/>
            <person name="Simakov O."/>
            <person name="Wilson M."/>
            <person name="Piel J."/>
            <person name="Ashoor H."/>
            <person name="Bougouffa S."/>
            <person name="Bajic V.B."/>
            <person name="Ryu T."/>
            <person name="Ravasi T."/>
            <person name="Bayer T."/>
            <person name="Micklem G."/>
            <person name="Kim H."/>
            <person name="Bhak J."/>
            <person name="Lajeunesse T.C."/>
            <person name="Voolstra C.R."/>
        </authorList>
    </citation>
    <scope>NUCLEOTIDE SEQUENCE [LARGE SCALE GENOMIC DNA]</scope>
    <source>
        <strain evidence="4 5">CCMP2467</strain>
    </source>
</reference>